<keyword evidence="2" id="KW-1185">Reference proteome</keyword>
<protein>
    <submittedName>
        <fullName evidence="1">Exocyst complex component exo70</fullName>
    </submittedName>
</protein>
<organism evidence="1 2">
    <name type="scientific">Coemansia aciculifera</name>
    <dbReference type="NCBI Taxonomy" id="417176"/>
    <lineage>
        <taxon>Eukaryota</taxon>
        <taxon>Fungi</taxon>
        <taxon>Fungi incertae sedis</taxon>
        <taxon>Zoopagomycota</taxon>
        <taxon>Kickxellomycotina</taxon>
        <taxon>Kickxellomycetes</taxon>
        <taxon>Kickxellales</taxon>
        <taxon>Kickxellaceae</taxon>
        <taxon>Coemansia</taxon>
    </lineage>
</organism>
<reference evidence="1" key="1">
    <citation type="submission" date="2022-07" db="EMBL/GenBank/DDBJ databases">
        <title>Phylogenomic reconstructions and comparative analyses of Kickxellomycotina fungi.</title>
        <authorList>
            <person name="Reynolds N.K."/>
            <person name="Stajich J.E."/>
            <person name="Barry K."/>
            <person name="Grigoriev I.V."/>
            <person name="Crous P."/>
            <person name="Smith M.E."/>
        </authorList>
    </citation>
    <scope>NUCLEOTIDE SEQUENCE</scope>
    <source>
        <strain evidence="1">CBS 190363</strain>
    </source>
</reference>
<sequence>MTADNYRYDDAEEEAELEFLRESLEQMDNLADKTTQLLKVFDIRLKNLGRIIAPIYKSTQKLTRLYDNIEVTMSSLDDTLLFFNVAKDETDTIHAGPDENELLPYLDSINRLKDASDALKQLDLDSASQSQQEIYELLRIGLGNLSQLFSQWLKQHSGGIDPVAYHSVVDVPTFPTDTEKLLSMLATYLNLVNDEVSYDLKLTKTYAGIRTRHLQKSLAQFGDMSNGYIRSNSYDGQLPGQNRYSEAASRSNPSEVRFCTIRNEHWYEPGTSPYAQYTLNMVKLFQAERDLVRRIMPTVISEETFISTTDRPFETFIATGEKMVSFFLSSPLYEVLQALDVYGYMLENDSVLDSLLSLRQRHHNGLPKLLSRLQLHLSKSFTALINMIRSPFKDDTMPKQTGGVHELVYNTLTFLAYVIIYKDLLTNIFLPLGDGHWNQGTVHDAHNVSQHASDPSDGLSIFQHYLRDVVEALSFMIEQGGKQMKRPALQFVFLINNHSYLARALRDAMYAGDEHSQSLGLGDLVGRSALSRPESQIERSRKGYMATWKALMSSFPAATLSPAEKLSMFNQGFDEMVRAQKAYEIFDTDVRAMLISDACDAVLPDYEAFLRQNPDRSPEFTRAMKYTPRDIQRKLSAMLDD</sequence>
<evidence type="ECO:0000313" key="2">
    <source>
        <dbReference type="Proteomes" id="UP001139981"/>
    </source>
</evidence>
<proteinExistence type="predicted"/>
<comment type="caution">
    <text evidence="1">The sequence shown here is derived from an EMBL/GenBank/DDBJ whole genome shotgun (WGS) entry which is preliminary data.</text>
</comment>
<dbReference type="Proteomes" id="UP001139981">
    <property type="component" value="Unassembled WGS sequence"/>
</dbReference>
<accession>A0ACC1M8C9</accession>
<evidence type="ECO:0000313" key="1">
    <source>
        <dbReference type="EMBL" id="KAJ2899121.1"/>
    </source>
</evidence>
<dbReference type="EMBL" id="JANBVB010000036">
    <property type="protein sequence ID" value="KAJ2899121.1"/>
    <property type="molecule type" value="Genomic_DNA"/>
</dbReference>
<name>A0ACC1M8C9_9FUNG</name>
<gene>
    <name evidence="1" type="primary">EXO70</name>
    <name evidence="1" type="ORF">IWW38_001113</name>
</gene>